<dbReference type="KEGG" id="vg:40085413"/>
<organism evidence="1 2">
    <name type="scientific">Serratia phage CHI14</name>
    <dbReference type="NCBI Taxonomy" id="2006941"/>
    <lineage>
        <taxon>Viruses</taxon>
        <taxon>Duplodnaviria</taxon>
        <taxon>Heunggongvirae</taxon>
        <taxon>Uroviricota</taxon>
        <taxon>Caudoviricetes</taxon>
        <taxon>Pantevenvirales</taxon>
        <taxon>Straboviridae</taxon>
        <taxon>Tevenvirinae</taxon>
        <taxon>Winklervirus</taxon>
        <taxon>Winklervirus chi14</taxon>
    </lineage>
</organism>
<evidence type="ECO:0000313" key="2">
    <source>
        <dbReference type="Proteomes" id="UP000225148"/>
    </source>
</evidence>
<keyword evidence="2" id="KW-1185">Reference proteome</keyword>
<proteinExistence type="predicted"/>
<dbReference type="Proteomes" id="UP000225148">
    <property type="component" value="Segment"/>
</dbReference>
<accession>A0A1Z1LX86</accession>
<protein>
    <submittedName>
        <fullName evidence="1">Uncharacterized protein</fullName>
    </submittedName>
</protein>
<sequence length="50" mass="5744">MYRWWITLLDGTYGYLWADAKPLPGDRVTIFVTQPDGTRVKVTGQVSRVD</sequence>
<reference evidence="1 2" key="1">
    <citation type="submission" date="2017-04" db="EMBL/GenBank/DDBJ databases">
        <title>Environmental T4-family bacteriophages evolve to escape abortive infection via multiple routes in a bacterial host employing altruistic suicide through Type III toxin-antitoxin systems.</title>
        <authorList>
            <person name="Chen B."/>
            <person name="Salmond G.P.C."/>
            <person name="Akusobi C."/>
            <person name="Fang X."/>
        </authorList>
    </citation>
    <scope>NUCLEOTIDE SEQUENCE [LARGE SCALE GENOMIC DNA]</scope>
</reference>
<dbReference type="EMBL" id="MF036690">
    <property type="protein sequence ID" value="ARW57427.1"/>
    <property type="molecule type" value="Genomic_DNA"/>
</dbReference>
<dbReference type="OrthoDB" id="27537at10239"/>
<dbReference type="RefSeq" id="YP_009609329.1">
    <property type="nucleotide sequence ID" value="NC_041996.1"/>
</dbReference>
<name>A0A1Z1LX86_9CAUD</name>
<dbReference type="GeneID" id="40085413"/>
<evidence type="ECO:0000313" key="1">
    <source>
        <dbReference type="EMBL" id="ARW57427.1"/>
    </source>
</evidence>